<name>A0AAV5WPQ7_9BILA</name>
<evidence type="ECO:0000259" key="3">
    <source>
        <dbReference type="PROSITE" id="PS50015"/>
    </source>
</evidence>
<accession>A0AAV5WPQ7</accession>
<gene>
    <name evidence="4" type="ORF">PFISCL1PPCAC_25396</name>
</gene>
<dbReference type="PROSITE" id="PS50015">
    <property type="entry name" value="SAP_B"/>
    <property type="match status" value="1"/>
</dbReference>
<keyword evidence="1" id="KW-1015">Disulfide bond</keyword>
<protein>
    <recommendedName>
        <fullName evidence="3">Saposin B-type domain-containing protein</fullName>
    </recommendedName>
</protein>
<dbReference type="EMBL" id="BTSY01000006">
    <property type="protein sequence ID" value="GMT34099.1"/>
    <property type="molecule type" value="Genomic_DNA"/>
</dbReference>
<proteinExistence type="predicted"/>
<comment type="caution">
    <text evidence="4">The sequence shown here is derived from an EMBL/GenBank/DDBJ whole genome shotgun (WGS) entry which is preliminary data.</text>
</comment>
<evidence type="ECO:0000256" key="1">
    <source>
        <dbReference type="ARBA" id="ARBA00023157"/>
    </source>
</evidence>
<evidence type="ECO:0000256" key="2">
    <source>
        <dbReference type="SAM" id="SignalP"/>
    </source>
</evidence>
<feature type="domain" description="Saposin B-type" evidence="3">
    <location>
        <begin position="48"/>
        <end position="131"/>
    </location>
</feature>
<dbReference type="InterPro" id="IPR011001">
    <property type="entry name" value="Saposin-like"/>
</dbReference>
<sequence>MMRTVVAVSALLAVCFSVPLQLQDNCGAVSIQISAAMTQKWTSKALSKGAECQICLDLAILADNYIDCAEGMLQSAANNWCEKTFTDNYYRNVCYDLVNQIADTLEKETDERIVPNVICTKIMNEPCGQAQ</sequence>
<dbReference type="Gene3D" id="1.10.225.10">
    <property type="entry name" value="Saposin-like"/>
    <property type="match status" value="1"/>
</dbReference>
<dbReference type="SUPFAM" id="SSF47862">
    <property type="entry name" value="Saposin"/>
    <property type="match status" value="1"/>
</dbReference>
<evidence type="ECO:0000313" key="5">
    <source>
        <dbReference type="Proteomes" id="UP001432322"/>
    </source>
</evidence>
<feature type="chain" id="PRO_5043831701" description="Saposin B-type domain-containing protein" evidence="2">
    <location>
        <begin position="18"/>
        <end position="131"/>
    </location>
</feature>
<evidence type="ECO:0000313" key="4">
    <source>
        <dbReference type="EMBL" id="GMT34099.1"/>
    </source>
</evidence>
<dbReference type="AlphaFoldDB" id="A0AAV5WPQ7"/>
<dbReference type="InterPro" id="IPR008139">
    <property type="entry name" value="SaposinB_dom"/>
</dbReference>
<feature type="signal peptide" evidence="2">
    <location>
        <begin position="1"/>
        <end position="17"/>
    </location>
</feature>
<keyword evidence="2" id="KW-0732">Signal</keyword>
<dbReference type="Proteomes" id="UP001432322">
    <property type="component" value="Unassembled WGS sequence"/>
</dbReference>
<reference evidence="4" key="1">
    <citation type="submission" date="2023-10" db="EMBL/GenBank/DDBJ databases">
        <title>Genome assembly of Pristionchus species.</title>
        <authorList>
            <person name="Yoshida K."/>
            <person name="Sommer R.J."/>
        </authorList>
    </citation>
    <scope>NUCLEOTIDE SEQUENCE</scope>
    <source>
        <strain evidence="4">RS5133</strain>
    </source>
</reference>
<keyword evidence="5" id="KW-1185">Reference proteome</keyword>
<organism evidence="4 5">
    <name type="scientific">Pristionchus fissidentatus</name>
    <dbReference type="NCBI Taxonomy" id="1538716"/>
    <lineage>
        <taxon>Eukaryota</taxon>
        <taxon>Metazoa</taxon>
        <taxon>Ecdysozoa</taxon>
        <taxon>Nematoda</taxon>
        <taxon>Chromadorea</taxon>
        <taxon>Rhabditida</taxon>
        <taxon>Rhabditina</taxon>
        <taxon>Diplogasteromorpha</taxon>
        <taxon>Diplogasteroidea</taxon>
        <taxon>Neodiplogasteridae</taxon>
        <taxon>Pristionchus</taxon>
    </lineage>
</organism>